<accession>A0A5B9QP83</accession>
<dbReference type="Proteomes" id="UP000325286">
    <property type="component" value="Chromosome"/>
</dbReference>
<reference evidence="1 2" key="1">
    <citation type="submission" date="2019-08" db="EMBL/GenBank/DDBJ databases">
        <title>Deep-cultivation of Planctomycetes and their phenomic and genomic characterization uncovers novel biology.</title>
        <authorList>
            <person name="Wiegand S."/>
            <person name="Jogler M."/>
            <person name="Boedeker C."/>
            <person name="Pinto D."/>
            <person name="Vollmers J."/>
            <person name="Rivas-Marin E."/>
            <person name="Kohn T."/>
            <person name="Peeters S.H."/>
            <person name="Heuer A."/>
            <person name="Rast P."/>
            <person name="Oberbeckmann S."/>
            <person name="Bunk B."/>
            <person name="Jeske O."/>
            <person name="Meyerdierks A."/>
            <person name="Storesund J.E."/>
            <person name="Kallscheuer N."/>
            <person name="Luecker S."/>
            <person name="Lage O.M."/>
            <person name="Pohl T."/>
            <person name="Merkel B.J."/>
            <person name="Hornburger P."/>
            <person name="Mueller R.-W."/>
            <person name="Bruemmer F."/>
            <person name="Labrenz M."/>
            <person name="Spormann A.M."/>
            <person name="Op den Camp H."/>
            <person name="Overmann J."/>
            <person name="Amann R."/>
            <person name="Jetten M.S.M."/>
            <person name="Mascher T."/>
            <person name="Medema M.H."/>
            <person name="Devos D.P."/>
            <person name="Kaster A.-K."/>
            <person name="Ovreas L."/>
            <person name="Rohde M."/>
            <person name="Galperin M.Y."/>
            <person name="Jogler C."/>
        </authorList>
    </citation>
    <scope>NUCLEOTIDE SEQUENCE [LARGE SCALE GENOMIC DNA]</scope>
    <source>
        <strain evidence="1 2">UC8</strain>
    </source>
</reference>
<protein>
    <submittedName>
        <fullName evidence="1">Uncharacterized protein</fullName>
    </submittedName>
</protein>
<dbReference type="KEGG" id="rul:UC8_27920"/>
<dbReference type="InterPro" id="IPR036526">
    <property type="entry name" value="C-N_Hydrolase_sf"/>
</dbReference>
<keyword evidence="2" id="KW-1185">Reference proteome</keyword>
<sequence>MEFNPLTIKQFLKYLVPRYVSRAGLRCPDWPADIFAISAALLEKSGGYTKVGTEFCPCEVSGFDDLDERNDQLDGLANQWRTKISKQLRKEAFNESSDKSRRPWKKPIEIPETVQEWWEHINRNCGLPVSSIVEERVLLAAIVNLLAVADECLSRVGMRIHGGESFGKSEKLFWQFCEVLLAPLGAKGSTLCREIDPTRIRVLPKSQIPAGGLSVRSMSHYLAMCPPIEIPVHWHSADFRSEAIADDHCNILLVPWPYEVAPVQFQPWENGRSLNNPDARRFVFDHDVDESTDKKLLETVGNLLDRAQASVGKVHMVVLPELSITDRQHQALSEQIVSRDCILISGVADDFQPDGPEGKHIPRNVARTTVPAVNANGRVDYEQFKHHRWKLDSSQIVRYGLSSTLNPRFDWWEAIELYDRHINFMRPKSWLSMCVLLCEDLAQFDPVGRFVRAVAPDLVIALLMDGPQLASRWPARYATVLADDPGSAVLTLTSLGMNALSRKPNDLGAAVPRTIALWKDPLAGLVPIDLPSGKNSAILTVRNNQHDHEIIKWTADGRSNDYKFGTPTYGGVHFL</sequence>
<dbReference type="SUPFAM" id="SSF56317">
    <property type="entry name" value="Carbon-nitrogen hydrolase"/>
    <property type="match status" value="1"/>
</dbReference>
<evidence type="ECO:0000313" key="1">
    <source>
        <dbReference type="EMBL" id="QEG40774.1"/>
    </source>
</evidence>
<dbReference type="AlphaFoldDB" id="A0A5B9QP83"/>
<name>A0A5B9QP83_9BACT</name>
<dbReference type="Gene3D" id="3.60.110.10">
    <property type="entry name" value="Carbon-nitrogen hydrolase"/>
    <property type="match status" value="1"/>
</dbReference>
<dbReference type="OrthoDB" id="1489148at2"/>
<evidence type="ECO:0000313" key="2">
    <source>
        <dbReference type="Proteomes" id="UP000325286"/>
    </source>
</evidence>
<dbReference type="RefSeq" id="WP_148080300.1">
    <property type="nucleotide sequence ID" value="NZ_CP042914.1"/>
</dbReference>
<proteinExistence type="predicted"/>
<organism evidence="1 2">
    <name type="scientific">Roseimaritima ulvae</name>
    <dbReference type="NCBI Taxonomy" id="980254"/>
    <lineage>
        <taxon>Bacteria</taxon>
        <taxon>Pseudomonadati</taxon>
        <taxon>Planctomycetota</taxon>
        <taxon>Planctomycetia</taxon>
        <taxon>Pirellulales</taxon>
        <taxon>Pirellulaceae</taxon>
        <taxon>Roseimaritima</taxon>
    </lineage>
</organism>
<dbReference type="EMBL" id="CP042914">
    <property type="protein sequence ID" value="QEG40774.1"/>
    <property type="molecule type" value="Genomic_DNA"/>
</dbReference>
<gene>
    <name evidence="1" type="ORF">UC8_27920</name>
</gene>